<name>A0ABS6EYF8_9CLOT</name>
<feature type="domain" description="DNA replication/recombination mediator RecO N-terminal" evidence="5">
    <location>
        <begin position="1"/>
        <end position="79"/>
    </location>
</feature>
<gene>
    <name evidence="4 6" type="primary">recO</name>
    <name evidence="6" type="ORF">KQI89_04520</name>
</gene>
<evidence type="ECO:0000256" key="1">
    <source>
        <dbReference type="ARBA" id="ARBA00022763"/>
    </source>
</evidence>
<dbReference type="NCBIfam" id="TIGR00613">
    <property type="entry name" value="reco"/>
    <property type="match status" value="1"/>
</dbReference>
<evidence type="ECO:0000313" key="6">
    <source>
        <dbReference type="EMBL" id="MBU5591018.1"/>
    </source>
</evidence>
<keyword evidence="2 4" id="KW-0233">DNA recombination</keyword>
<dbReference type="PANTHER" id="PTHR33991">
    <property type="entry name" value="DNA REPAIR PROTEIN RECO"/>
    <property type="match status" value="1"/>
</dbReference>
<keyword evidence="1 4" id="KW-0227">DNA damage</keyword>
<dbReference type="PANTHER" id="PTHR33991:SF1">
    <property type="entry name" value="DNA REPAIR PROTEIN RECO"/>
    <property type="match status" value="1"/>
</dbReference>
<accession>A0ABS6EYF8</accession>
<keyword evidence="7" id="KW-1185">Reference proteome</keyword>
<dbReference type="Pfam" id="PF02565">
    <property type="entry name" value="RecO_C"/>
    <property type="match status" value="1"/>
</dbReference>
<dbReference type="Proteomes" id="UP000736583">
    <property type="component" value="Unassembled WGS sequence"/>
</dbReference>
<comment type="caution">
    <text evidence="6">The sequence shown here is derived from an EMBL/GenBank/DDBJ whole genome shotgun (WGS) entry which is preliminary data.</text>
</comment>
<evidence type="ECO:0000256" key="3">
    <source>
        <dbReference type="ARBA" id="ARBA00023204"/>
    </source>
</evidence>
<protein>
    <recommendedName>
        <fullName evidence="4">DNA repair protein RecO</fullName>
    </recommendedName>
    <alternativeName>
        <fullName evidence="4">Recombination protein O</fullName>
    </alternativeName>
</protein>
<organism evidence="6 7">
    <name type="scientific">Clostridium simiarum</name>
    <dbReference type="NCBI Taxonomy" id="2841506"/>
    <lineage>
        <taxon>Bacteria</taxon>
        <taxon>Bacillati</taxon>
        <taxon>Bacillota</taxon>
        <taxon>Clostridia</taxon>
        <taxon>Eubacteriales</taxon>
        <taxon>Clostridiaceae</taxon>
        <taxon>Clostridium</taxon>
    </lineage>
</organism>
<evidence type="ECO:0000313" key="7">
    <source>
        <dbReference type="Proteomes" id="UP000736583"/>
    </source>
</evidence>
<dbReference type="Pfam" id="PF11967">
    <property type="entry name" value="RecO_N"/>
    <property type="match status" value="1"/>
</dbReference>
<dbReference type="InterPro" id="IPR022572">
    <property type="entry name" value="DNA_rep/recomb_RecO_N"/>
</dbReference>
<comment type="similarity">
    <text evidence="4">Belongs to the RecO family.</text>
</comment>
<proteinExistence type="inferred from homology"/>
<reference evidence="6 7" key="1">
    <citation type="submission" date="2021-06" db="EMBL/GenBank/DDBJ databases">
        <authorList>
            <person name="Sun Q."/>
            <person name="Li D."/>
        </authorList>
    </citation>
    <scope>NUCLEOTIDE SEQUENCE [LARGE SCALE GENOMIC DNA]</scope>
    <source>
        <strain evidence="6 7">MSJ-4</strain>
    </source>
</reference>
<sequence>MSIYKTNGIVIKAQDFKENDKLVYIFTEKLGKIKVIAKGAKRNKSNLLTSTMQLCFGDYVIFRGKNLYTLNEAKVINSFGGLLGDLEKLTYATYICELIDIAMVEEESNRELFKAFVTCMYLLNTGAIDYEILIRAFEIRLLQHTGYELQLENCSLCKKKIQSSNYINITYGGGVCENCQKLNSIFLSKASFNTLKFLKTTAFEKLYRLNLSSEIKKEIYEILSTIISSNYARRPKSLEMLDFIKGE</sequence>
<dbReference type="EMBL" id="JAHLQL010000001">
    <property type="protein sequence ID" value="MBU5591018.1"/>
    <property type="molecule type" value="Genomic_DNA"/>
</dbReference>
<evidence type="ECO:0000259" key="5">
    <source>
        <dbReference type="Pfam" id="PF11967"/>
    </source>
</evidence>
<comment type="function">
    <text evidence="4">Involved in DNA repair and RecF pathway recombination.</text>
</comment>
<dbReference type="HAMAP" id="MF_00201">
    <property type="entry name" value="RecO"/>
    <property type="match status" value="1"/>
</dbReference>
<keyword evidence="3 4" id="KW-0234">DNA repair</keyword>
<evidence type="ECO:0000256" key="4">
    <source>
        <dbReference type="HAMAP-Rule" id="MF_00201"/>
    </source>
</evidence>
<evidence type="ECO:0000256" key="2">
    <source>
        <dbReference type="ARBA" id="ARBA00023172"/>
    </source>
</evidence>
<dbReference type="InterPro" id="IPR003717">
    <property type="entry name" value="RecO"/>
</dbReference>